<evidence type="ECO:0000313" key="2">
    <source>
        <dbReference type="Proteomes" id="UP001249851"/>
    </source>
</evidence>
<protein>
    <submittedName>
        <fullName evidence="1">Uncharacterized protein</fullName>
    </submittedName>
</protein>
<organism evidence="1 2">
    <name type="scientific">Acropora cervicornis</name>
    <name type="common">Staghorn coral</name>
    <dbReference type="NCBI Taxonomy" id="6130"/>
    <lineage>
        <taxon>Eukaryota</taxon>
        <taxon>Metazoa</taxon>
        <taxon>Cnidaria</taxon>
        <taxon>Anthozoa</taxon>
        <taxon>Hexacorallia</taxon>
        <taxon>Scleractinia</taxon>
        <taxon>Astrocoeniina</taxon>
        <taxon>Acroporidae</taxon>
        <taxon>Acropora</taxon>
    </lineage>
</organism>
<keyword evidence="2" id="KW-1185">Reference proteome</keyword>
<gene>
    <name evidence="1" type="ORF">P5673_030498</name>
</gene>
<dbReference type="AlphaFoldDB" id="A0AAD9UT73"/>
<proteinExistence type="predicted"/>
<accession>A0AAD9UT73</accession>
<reference evidence="1" key="1">
    <citation type="journal article" date="2023" name="G3 (Bethesda)">
        <title>Whole genome assembly and annotation of the endangered Caribbean coral Acropora cervicornis.</title>
        <authorList>
            <person name="Selwyn J.D."/>
            <person name="Vollmer S.V."/>
        </authorList>
    </citation>
    <scope>NUCLEOTIDE SEQUENCE</scope>
    <source>
        <strain evidence="1">K2</strain>
    </source>
</reference>
<comment type="caution">
    <text evidence="1">The sequence shown here is derived from an EMBL/GenBank/DDBJ whole genome shotgun (WGS) entry which is preliminary data.</text>
</comment>
<evidence type="ECO:0000313" key="1">
    <source>
        <dbReference type="EMBL" id="KAK2549124.1"/>
    </source>
</evidence>
<dbReference type="EMBL" id="JARQWQ010000131">
    <property type="protein sequence ID" value="KAK2549124.1"/>
    <property type="molecule type" value="Genomic_DNA"/>
</dbReference>
<name>A0AAD9UT73_ACRCE</name>
<dbReference type="Proteomes" id="UP001249851">
    <property type="component" value="Unassembled WGS sequence"/>
</dbReference>
<reference evidence="1" key="2">
    <citation type="journal article" date="2023" name="Science">
        <title>Genomic signatures of disease resistance in endangered staghorn corals.</title>
        <authorList>
            <person name="Vollmer S.V."/>
            <person name="Selwyn J.D."/>
            <person name="Despard B.A."/>
            <person name="Roesel C.L."/>
        </authorList>
    </citation>
    <scope>NUCLEOTIDE SEQUENCE</scope>
    <source>
        <strain evidence="1">K2</strain>
    </source>
</reference>
<sequence>MLMSTKIPILDVKEAGEVKMKTETEMEVKKEEMALGREQLNFKEKNTNARRVQCGEPGFVSALVLEDFDNCYEGQLLKSLLFLVTILPSVKRNLAARHVSYDGIYLADAKRGRTQHPAHQVKLAVLMRAQKRKKPVPARANSLLTLEAGQNIKTYTSYRILDPTKKYLERLPSFSELDIFTLNSFPDKKTDFDPYTTEEQFQGVLEDETTQGCFRKLIEYLPRLAKFYLKKDRKETLQWFGKTEGTFLLAVGGDGCPFGKNESACSFLLSFINVGKRVASSNDNFVIFGANCEETSLGVLKEAVGKSNLPDSCKKSADILMDSIVSRVVTALQFEVKKWYDETQGKSQDLKYRFTGKDSRLLCHNFMRLTKWLSSDNDSHQQKEKKSESNGFRFDITVEQVTKLSISAREYYRVNALFLPTSVNPTVWTIGHIIPAHTLQIWARA</sequence>